<dbReference type="RefSeq" id="XP_026684601.1">
    <property type="nucleotide sequence ID" value="XM_026828800.1"/>
</dbReference>
<dbReference type="KEGG" id="dci:113470400"/>
<dbReference type="Gene3D" id="3.30.160.60">
    <property type="entry name" value="Classic Zinc Finger"/>
    <property type="match status" value="1"/>
</dbReference>
<sequence>MRINPRATNYLPSKLCFQKHILICEKSLEQTKNTMEQYQNSNLLICNKCLKIYISNLCFKRHLDTECGSKNRNHFQCEHCKASFSWKFNLERHLIKNTCNKKVDLEPCFVPSCKVNTRKKVHLINHLLEAHTNEPTYEGSMQCWKDVSIYELKFKCLSDFQLWFNKECDKTGAYFSSGGRHCKNETTYITYHCQFDKEIKKNFTPKSNKQYSYKTSNLNCPARICARFNTRDKSDVTALYYVAHNHPMLSSVETHFIQFQAEQGLNTFQILKQLRDGVDILEENIRRTLKNELVTARQIDQVILSHKASQNATENVCKDNEMHSSQSPYEHQYVTEDIIVREEPIEQEDIENSQVVIVLEGDPMEMTDTEQSETTKPILDAIQAKTERLLELLNYDTDMSSLKFIEEQLELWLERYGQRSRSDSLTKDVTEETIELLNSIKDKCNILLVHLFAQETDTSFLTDIEVQLEIWMQQCT</sequence>
<dbReference type="Proteomes" id="UP000079169">
    <property type="component" value="Unplaced"/>
</dbReference>
<dbReference type="InterPro" id="IPR013087">
    <property type="entry name" value="Znf_C2H2_type"/>
</dbReference>
<gene>
    <name evidence="4" type="primary">LOC113470400</name>
</gene>
<keyword evidence="1" id="KW-0862">Zinc</keyword>
<keyword evidence="1" id="KW-0479">Metal-binding</keyword>
<keyword evidence="3" id="KW-1185">Reference proteome</keyword>
<dbReference type="PANTHER" id="PTHR33936:SF24">
    <property type="entry name" value="C2H2-TYPE DOMAIN-CONTAINING PROTEIN"/>
    <property type="match status" value="1"/>
</dbReference>
<dbReference type="InterPro" id="IPR052797">
    <property type="entry name" value="RegFact_GeneExpr_CellDeath"/>
</dbReference>
<dbReference type="AlphaFoldDB" id="A0A3Q0J830"/>
<reference evidence="4" key="1">
    <citation type="submission" date="2025-08" db="UniProtKB">
        <authorList>
            <consortium name="RefSeq"/>
        </authorList>
    </citation>
    <scope>IDENTIFICATION</scope>
</reference>
<dbReference type="GO" id="GO:0008270">
    <property type="term" value="F:zinc ion binding"/>
    <property type="evidence" value="ECO:0007669"/>
    <property type="project" value="UniProtKB-KW"/>
</dbReference>
<dbReference type="STRING" id="121845.A0A3Q0J830"/>
<dbReference type="PANTHER" id="PTHR33936">
    <property type="entry name" value="PROTEIN CBG17840"/>
    <property type="match status" value="1"/>
</dbReference>
<dbReference type="GeneID" id="113470400"/>
<dbReference type="PROSITE" id="PS50157">
    <property type="entry name" value="ZINC_FINGER_C2H2_2"/>
    <property type="match status" value="1"/>
</dbReference>
<evidence type="ECO:0000313" key="3">
    <source>
        <dbReference type="Proteomes" id="UP000079169"/>
    </source>
</evidence>
<accession>A0A3Q0J830</accession>
<organism evidence="3 4">
    <name type="scientific">Diaphorina citri</name>
    <name type="common">Asian citrus psyllid</name>
    <dbReference type="NCBI Taxonomy" id="121845"/>
    <lineage>
        <taxon>Eukaryota</taxon>
        <taxon>Metazoa</taxon>
        <taxon>Ecdysozoa</taxon>
        <taxon>Arthropoda</taxon>
        <taxon>Hexapoda</taxon>
        <taxon>Insecta</taxon>
        <taxon>Pterygota</taxon>
        <taxon>Neoptera</taxon>
        <taxon>Paraneoptera</taxon>
        <taxon>Hemiptera</taxon>
        <taxon>Sternorrhyncha</taxon>
        <taxon>Psylloidea</taxon>
        <taxon>Psyllidae</taxon>
        <taxon>Diaphorininae</taxon>
        <taxon>Diaphorina</taxon>
    </lineage>
</organism>
<name>A0A3Q0J830_DIACI</name>
<dbReference type="PaxDb" id="121845-A0A3Q0J830"/>
<evidence type="ECO:0000256" key="1">
    <source>
        <dbReference type="PROSITE-ProRule" id="PRU00042"/>
    </source>
</evidence>
<evidence type="ECO:0000259" key="2">
    <source>
        <dbReference type="PROSITE" id="PS50157"/>
    </source>
</evidence>
<evidence type="ECO:0000313" key="4">
    <source>
        <dbReference type="RefSeq" id="XP_026684601.1"/>
    </source>
</evidence>
<protein>
    <submittedName>
        <fullName evidence="4">Uncharacterized protein LOC113470400 isoform X1</fullName>
    </submittedName>
</protein>
<proteinExistence type="predicted"/>
<feature type="domain" description="C2H2-type" evidence="2">
    <location>
        <begin position="75"/>
        <end position="102"/>
    </location>
</feature>
<keyword evidence="1" id="KW-0863">Zinc-finger</keyword>